<feature type="domain" description="Tyr recombinase" evidence="7">
    <location>
        <begin position="454"/>
        <end position="662"/>
    </location>
</feature>
<dbReference type="InterPro" id="IPR002104">
    <property type="entry name" value="Integrase_catalytic"/>
</dbReference>
<dbReference type="PROSITE" id="PS51898">
    <property type="entry name" value="TYR_RECOMBINASE"/>
    <property type="match status" value="1"/>
</dbReference>
<keyword evidence="10" id="KW-1185">Reference proteome</keyword>
<dbReference type="OrthoDB" id="9784724at2"/>
<feature type="compositionally biased region" description="Basic and acidic residues" evidence="6">
    <location>
        <begin position="712"/>
        <end position="721"/>
    </location>
</feature>
<keyword evidence="2" id="KW-0229">DNA integration</keyword>
<dbReference type="STRING" id="582675.SAMN05192565_107199"/>
<feature type="region of interest" description="Disordered" evidence="6">
    <location>
        <begin position="687"/>
        <end position="741"/>
    </location>
</feature>
<name>A0A1I2TLN6_9HYPH</name>
<evidence type="ECO:0000256" key="5">
    <source>
        <dbReference type="PROSITE-ProRule" id="PRU01248"/>
    </source>
</evidence>
<evidence type="ECO:0000256" key="3">
    <source>
        <dbReference type="ARBA" id="ARBA00023125"/>
    </source>
</evidence>
<dbReference type="Gene3D" id="1.10.443.10">
    <property type="entry name" value="Intergrase catalytic core"/>
    <property type="match status" value="1"/>
</dbReference>
<feature type="compositionally biased region" description="Basic and acidic residues" evidence="6">
    <location>
        <begin position="289"/>
        <end position="305"/>
    </location>
</feature>
<dbReference type="EMBL" id="FOPM01000007">
    <property type="protein sequence ID" value="SFG65788.1"/>
    <property type="molecule type" value="Genomic_DNA"/>
</dbReference>
<feature type="domain" description="Core-binding (CB)" evidence="8">
    <location>
        <begin position="314"/>
        <end position="429"/>
    </location>
</feature>
<dbReference type="PANTHER" id="PTHR30349:SF41">
    <property type="entry name" value="INTEGRASE_RECOMBINASE PROTEIN MJ0367-RELATED"/>
    <property type="match status" value="1"/>
</dbReference>
<evidence type="ECO:0000259" key="8">
    <source>
        <dbReference type="PROSITE" id="PS51900"/>
    </source>
</evidence>
<evidence type="ECO:0000256" key="1">
    <source>
        <dbReference type="ARBA" id="ARBA00008857"/>
    </source>
</evidence>
<dbReference type="InterPro" id="IPR013762">
    <property type="entry name" value="Integrase-like_cat_sf"/>
</dbReference>
<dbReference type="Pfam" id="PF00589">
    <property type="entry name" value="Phage_integrase"/>
    <property type="match status" value="1"/>
</dbReference>
<comment type="similarity">
    <text evidence="1">Belongs to the 'phage' integrase family.</text>
</comment>
<evidence type="ECO:0000313" key="10">
    <source>
        <dbReference type="Proteomes" id="UP000199229"/>
    </source>
</evidence>
<proteinExistence type="inferred from homology"/>
<dbReference type="RefSeq" id="WP_024830143.1">
    <property type="nucleotide sequence ID" value="NZ_FOPM01000007.1"/>
</dbReference>
<accession>A0A1I2TLN6</accession>
<evidence type="ECO:0000259" key="7">
    <source>
        <dbReference type="PROSITE" id="PS51898"/>
    </source>
</evidence>
<evidence type="ECO:0000256" key="4">
    <source>
        <dbReference type="ARBA" id="ARBA00023172"/>
    </source>
</evidence>
<keyword evidence="3 5" id="KW-0238">DNA-binding</keyword>
<dbReference type="Proteomes" id="UP000199229">
    <property type="component" value="Unassembled WGS sequence"/>
</dbReference>
<evidence type="ECO:0000313" key="9">
    <source>
        <dbReference type="EMBL" id="SFG65788.1"/>
    </source>
</evidence>
<dbReference type="SUPFAM" id="SSF56349">
    <property type="entry name" value="DNA breaking-rejoining enzymes"/>
    <property type="match status" value="1"/>
</dbReference>
<dbReference type="InterPro" id="IPR044068">
    <property type="entry name" value="CB"/>
</dbReference>
<reference evidence="10" key="1">
    <citation type="submission" date="2016-10" db="EMBL/GenBank/DDBJ databases">
        <authorList>
            <person name="Varghese N."/>
            <person name="Submissions S."/>
        </authorList>
    </citation>
    <scope>NUCLEOTIDE SEQUENCE [LARGE SCALE GENOMIC DNA]</scope>
    <source>
        <strain evidence="10">Gh-105</strain>
    </source>
</reference>
<protein>
    <submittedName>
        <fullName evidence="9">Phage integrase family protein</fullName>
    </submittedName>
</protein>
<dbReference type="GO" id="GO:0003677">
    <property type="term" value="F:DNA binding"/>
    <property type="evidence" value="ECO:0007669"/>
    <property type="project" value="UniProtKB-UniRule"/>
</dbReference>
<feature type="region of interest" description="Disordered" evidence="6">
    <location>
        <begin position="210"/>
        <end position="316"/>
    </location>
</feature>
<evidence type="ECO:0000256" key="6">
    <source>
        <dbReference type="SAM" id="MobiDB-lite"/>
    </source>
</evidence>
<gene>
    <name evidence="9" type="ORF">SAMN05192565_107199</name>
</gene>
<dbReference type="GO" id="GO:0006310">
    <property type="term" value="P:DNA recombination"/>
    <property type="evidence" value="ECO:0007669"/>
    <property type="project" value="UniProtKB-KW"/>
</dbReference>
<dbReference type="InterPro" id="IPR050090">
    <property type="entry name" value="Tyrosine_recombinase_XerCD"/>
</dbReference>
<dbReference type="PROSITE" id="PS51900">
    <property type="entry name" value="CB"/>
    <property type="match status" value="1"/>
</dbReference>
<evidence type="ECO:0000256" key="2">
    <source>
        <dbReference type="ARBA" id="ARBA00022908"/>
    </source>
</evidence>
<sequence>MRSTSQIRDHLRAYVDRERSARLTRLRRDLDPPRDPLVGDWPALMERRAREYRIFGRLQALAGEDGFDAGYDSELDARLKQEGFSLTERGAIRRRIVNGYLRDLGRPDETGRLTPPRAYLQAMLISMGEPVTEAGLTKCLRGLAAVSGHVSREFATTYAEARCDPREAWANLSAMRARDEMPRDTLGWATSDFDGADSFEWGDFEVQASNMPPQVEGSYTDPASPKSAPLSQPAPDQDPIADRNPPPAASDPASYPPKAEAAAPDMASRPSSGASEFDGEDRVPAATDHTPDVDQRGLDDAREGSEADSGPVTNSLTEVVEQLITHKGTTWDEKTQRQHRAVAAMLGDIAGTDDLRQIRHSHLAAYIQNLSNLPKSYGKSSRDAALSIADLVERGRTMRAMGQTEKVGLSPATVNRHITQLSTIAKYCRAKQRPIGQVELLGDFRLIDPERDGEKRPAFEVDEVKTLFAHPVWTSTVSEAEMLRVARGQQIFAAVYWLPLLGYYTCARLSELVYLELGDVDVEQATLKIRPTRRRRLKNAVSRRTLPLHPELIRLGFLDYVRDRSGARSDLIFAEIAQFGENTPLSNLFDKRWTVVLDEAVPSAREERKTFHSFRHFGNTEMIRQQVLDPIRESMMGHEGATVNSRNYKKTLKPEDMRTAIAAIPEVTRDLRAYDWTLLGPSLTLGSLGDQVSAKGRSSRRRSLPSSPLHSLRKDNREEPGRSSLLPEACPRRNQKPFDVP</sequence>
<dbReference type="GO" id="GO:0015074">
    <property type="term" value="P:DNA integration"/>
    <property type="evidence" value="ECO:0007669"/>
    <property type="project" value="UniProtKB-KW"/>
</dbReference>
<organism evidence="9 10">
    <name type="scientific">Methylobacterium gossipiicola</name>
    <dbReference type="NCBI Taxonomy" id="582675"/>
    <lineage>
        <taxon>Bacteria</taxon>
        <taxon>Pseudomonadati</taxon>
        <taxon>Pseudomonadota</taxon>
        <taxon>Alphaproteobacteria</taxon>
        <taxon>Hyphomicrobiales</taxon>
        <taxon>Methylobacteriaceae</taxon>
        <taxon>Methylobacterium</taxon>
    </lineage>
</organism>
<keyword evidence="4" id="KW-0233">DNA recombination</keyword>
<dbReference type="PANTHER" id="PTHR30349">
    <property type="entry name" value="PHAGE INTEGRASE-RELATED"/>
    <property type="match status" value="1"/>
</dbReference>
<dbReference type="InterPro" id="IPR011010">
    <property type="entry name" value="DNA_brk_join_enz"/>
</dbReference>
<dbReference type="AlphaFoldDB" id="A0A1I2TLN6"/>
<feature type="compositionally biased region" description="Low complexity" evidence="6">
    <location>
        <begin position="250"/>
        <end position="259"/>
    </location>
</feature>